<dbReference type="Gene3D" id="1.10.287.110">
    <property type="entry name" value="DnaJ domain"/>
    <property type="match status" value="1"/>
</dbReference>
<feature type="transmembrane region" description="Helical" evidence="1">
    <location>
        <begin position="148"/>
        <end position="169"/>
    </location>
</feature>
<dbReference type="CDD" id="cd06257">
    <property type="entry name" value="DnaJ"/>
    <property type="match status" value="1"/>
</dbReference>
<evidence type="ECO:0000259" key="2">
    <source>
        <dbReference type="PROSITE" id="PS50076"/>
    </source>
</evidence>
<organism evidence="3">
    <name type="scientific">Caldilineaceae bacterium SB0664_bin_27</name>
    <dbReference type="NCBI Taxonomy" id="2605260"/>
    <lineage>
        <taxon>Bacteria</taxon>
        <taxon>Bacillati</taxon>
        <taxon>Chloroflexota</taxon>
        <taxon>Caldilineae</taxon>
        <taxon>Caldilineales</taxon>
        <taxon>Caldilineaceae</taxon>
    </lineage>
</organism>
<name>A0A6B0YR09_9CHLR</name>
<keyword evidence="1" id="KW-1133">Transmembrane helix</keyword>
<protein>
    <submittedName>
        <fullName evidence="3">DnaJ domain-containing protein</fullName>
    </submittedName>
</protein>
<accession>A0A6B0YR09</accession>
<keyword evidence="1" id="KW-0472">Membrane</keyword>
<dbReference type="EMBL" id="VXRG01000032">
    <property type="protein sequence ID" value="MXY92429.1"/>
    <property type="molecule type" value="Genomic_DNA"/>
</dbReference>
<feature type="transmembrane region" description="Helical" evidence="1">
    <location>
        <begin position="175"/>
        <end position="195"/>
    </location>
</feature>
<sequence>MSDDSYQSDKELYRTLDLEEDAGQEEVTQQFLRLQKLYQPETLESAADRAYAEQKLAAVHKAYEILGDPARRAIYDGKPAPIQVGSDGEPESLTCANHPERETLLRCNKCGKPICISCAVRTPVGYRCNECVREQQNIYFNALGRDNIVALAVGFILTLIVAPIVGFLLGSIGFFGFFIAFIIGSGAGTLAARIIRRAVGNRRGRKLPHMAIAGIILGVAPWGLLFLLSGGRAFLMLLLFAGLTIASAFPQLR</sequence>
<reference evidence="3" key="1">
    <citation type="submission" date="2019-09" db="EMBL/GenBank/DDBJ databases">
        <title>Characterisation of the sponge microbiome using genome-centric metagenomics.</title>
        <authorList>
            <person name="Engelberts J.P."/>
            <person name="Robbins S.J."/>
            <person name="De Goeij J.M."/>
            <person name="Aranda M."/>
            <person name="Bell S.C."/>
            <person name="Webster N.S."/>
        </authorList>
    </citation>
    <scope>NUCLEOTIDE SEQUENCE</scope>
    <source>
        <strain evidence="3">SB0664_bin_27</strain>
    </source>
</reference>
<keyword evidence="1" id="KW-0812">Transmembrane</keyword>
<dbReference type="InterPro" id="IPR001623">
    <property type="entry name" value="DnaJ_domain"/>
</dbReference>
<feature type="domain" description="J" evidence="2">
    <location>
        <begin position="11"/>
        <end position="79"/>
    </location>
</feature>
<dbReference type="InterPro" id="IPR052243">
    <property type="entry name" value="Mito_inner_membrane_organizer"/>
</dbReference>
<dbReference type="PANTHER" id="PTHR44157">
    <property type="entry name" value="DNAJ HOMOLOG SUBFAMILY C MEMBER 11"/>
    <property type="match status" value="1"/>
</dbReference>
<evidence type="ECO:0000313" key="3">
    <source>
        <dbReference type="EMBL" id="MXY92429.1"/>
    </source>
</evidence>
<dbReference type="CDD" id="cd19756">
    <property type="entry name" value="Bbox2"/>
    <property type="match status" value="1"/>
</dbReference>
<dbReference type="PROSITE" id="PS50076">
    <property type="entry name" value="DNAJ_2"/>
    <property type="match status" value="1"/>
</dbReference>
<dbReference type="InterPro" id="IPR036869">
    <property type="entry name" value="J_dom_sf"/>
</dbReference>
<feature type="transmembrane region" description="Helical" evidence="1">
    <location>
        <begin position="233"/>
        <end position="252"/>
    </location>
</feature>
<dbReference type="SUPFAM" id="SSF46565">
    <property type="entry name" value="Chaperone J-domain"/>
    <property type="match status" value="1"/>
</dbReference>
<dbReference type="Pfam" id="PF00226">
    <property type="entry name" value="DnaJ"/>
    <property type="match status" value="1"/>
</dbReference>
<gene>
    <name evidence="3" type="ORF">F4Y42_03165</name>
</gene>
<dbReference type="AlphaFoldDB" id="A0A6B0YR09"/>
<feature type="transmembrane region" description="Helical" evidence="1">
    <location>
        <begin position="207"/>
        <end position="227"/>
    </location>
</feature>
<dbReference type="PANTHER" id="PTHR44157:SF1">
    <property type="entry name" value="DNAJ HOMOLOG SUBFAMILY C MEMBER 11"/>
    <property type="match status" value="1"/>
</dbReference>
<evidence type="ECO:0000256" key="1">
    <source>
        <dbReference type="SAM" id="Phobius"/>
    </source>
</evidence>
<proteinExistence type="predicted"/>
<dbReference type="SMART" id="SM00271">
    <property type="entry name" value="DnaJ"/>
    <property type="match status" value="1"/>
</dbReference>
<comment type="caution">
    <text evidence="3">The sequence shown here is derived from an EMBL/GenBank/DDBJ whole genome shotgun (WGS) entry which is preliminary data.</text>
</comment>